<dbReference type="GO" id="GO:0005737">
    <property type="term" value="C:cytoplasm"/>
    <property type="evidence" value="ECO:0007669"/>
    <property type="project" value="TreeGrafter"/>
</dbReference>
<dbReference type="Proteomes" id="UP000289952">
    <property type="component" value="Chromosome"/>
</dbReference>
<dbReference type="EMBL" id="LR214972">
    <property type="protein sequence ID" value="VEU62680.1"/>
    <property type="molecule type" value="Genomic_DNA"/>
</dbReference>
<dbReference type="Pfam" id="PF01712">
    <property type="entry name" value="dNK"/>
    <property type="match status" value="1"/>
</dbReference>
<evidence type="ECO:0000313" key="2">
    <source>
        <dbReference type="Proteomes" id="UP000289952"/>
    </source>
</evidence>
<name>A0A224ASW0_9BACT</name>
<accession>A0A224ASW0</accession>
<dbReference type="GO" id="GO:0004138">
    <property type="term" value="F:deoxyguanosine kinase activity"/>
    <property type="evidence" value="ECO:0007669"/>
    <property type="project" value="UniProtKB-EC"/>
</dbReference>
<keyword evidence="2" id="KW-1185">Reference proteome</keyword>
<dbReference type="OrthoDB" id="391791at2"/>
<dbReference type="RefSeq" id="WP_120161175.1">
    <property type="nucleotide sequence ID" value="NZ_AP018135.1"/>
</dbReference>
<dbReference type="AlphaFoldDB" id="A0A224ASW0"/>
<dbReference type="GO" id="GO:0005524">
    <property type="term" value="F:ATP binding"/>
    <property type="evidence" value="ECO:0007669"/>
    <property type="project" value="InterPro"/>
</dbReference>
<dbReference type="SUPFAM" id="SSF52540">
    <property type="entry name" value="P-loop containing nucleoside triphosphate hydrolases"/>
    <property type="match status" value="1"/>
</dbReference>
<dbReference type="InterPro" id="IPR050566">
    <property type="entry name" value="Deoxyribonucleoside_kinase"/>
</dbReference>
<sequence length="225" mass="26901">MVVAISGMIGCGKSTLSKELNHYYANSILVEEFDNDDPVFNCFLKWLYEKEPNIDIAFQSYIIESLTESFLKEEQKFLEKFKDHENGFMFLDRFNIEHYIFAVITLEKKDPKYLKAFDAMFKYIVDVNLNPDLAIYLDANFEIIKERILKRGRKVEVENFDANEAYFQRLHELYKPLFIKLCEFYKIPYKIIQTDFKSDLDVFDQVKEYIDNYKFTQRTKSTSCK</sequence>
<keyword evidence="1" id="KW-0418">Kinase</keyword>
<proteinExistence type="predicted"/>
<dbReference type="InterPro" id="IPR002624">
    <property type="entry name" value="DCK/DGK"/>
</dbReference>
<dbReference type="PANTHER" id="PTHR10513:SF35">
    <property type="entry name" value="DEOXYADENOSINE KINASE"/>
    <property type="match status" value="1"/>
</dbReference>
<dbReference type="InterPro" id="IPR031314">
    <property type="entry name" value="DNK_dom"/>
</dbReference>
<evidence type="ECO:0000313" key="1">
    <source>
        <dbReference type="EMBL" id="VEU62680.1"/>
    </source>
</evidence>
<reference evidence="1 2" key="1">
    <citation type="submission" date="2019-01" db="EMBL/GenBank/DDBJ databases">
        <authorList>
            <consortium name="Pathogen Informatics"/>
        </authorList>
    </citation>
    <scope>NUCLEOTIDE SEQUENCE [LARGE SCALE GENOMIC DNA]</scope>
    <source>
        <strain evidence="1 2">NCTC10118</strain>
    </source>
</reference>
<dbReference type="Gene3D" id="3.40.50.300">
    <property type="entry name" value="P-loop containing nucleotide triphosphate hydrolases"/>
    <property type="match status" value="1"/>
</dbReference>
<keyword evidence="1" id="KW-0808">Transferase</keyword>
<gene>
    <name evidence="1" type="primary">MCYN0418_1</name>
    <name evidence="1" type="ORF">NCTC10118_00100</name>
</gene>
<dbReference type="PIRSF" id="PIRSF000705">
    <property type="entry name" value="DNK"/>
    <property type="match status" value="1"/>
</dbReference>
<dbReference type="InterPro" id="IPR027417">
    <property type="entry name" value="P-loop_NTPase"/>
</dbReference>
<dbReference type="PANTHER" id="PTHR10513">
    <property type="entry name" value="DEOXYNUCLEOSIDE KINASE"/>
    <property type="match status" value="1"/>
</dbReference>
<organism evidence="1 2">
    <name type="scientific">Mycoplasmopsis bovirhinis</name>
    <dbReference type="NCBI Taxonomy" id="29553"/>
    <lineage>
        <taxon>Bacteria</taxon>
        <taxon>Bacillati</taxon>
        <taxon>Mycoplasmatota</taxon>
        <taxon>Mycoplasmoidales</taxon>
        <taxon>Metamycoplasmataceae</taxon>
        <taxon>Mycoplasmopsis</taxon>
    </lineage>
</organism>
<dbReference type="EC" id="2.7.1.113" evidence="1"/>
<protein>
    <submittedName>
        <fullName evidence="1">Deoxyguanosine kinase</fullName>
        <ecNumber evidence="1">2.7.1.113</ecNumber>
    </submittedName>
</protein>